<dbReference type="PANTHER" id="PTHR33406:SF11">
    <property type="entry name" value="MEMBRANE PROTEIN SCO6666-RELATED"/>
    <property type="match status" value="1"/>
</dbReference>
<evidence type="ECO:0000259" key="8">
    <source>
        <dbReference type="PROSITE" id="PS50156"/>
    </source>
</evidence>
<feature type="transmembrane region" description="Helical" evidence="7">
    <location>
        <begin position="282"/>
        <end position="305"/>
    </location>
</feature>
<keyword evidence="3" id="KW-1003">Cell membrane</keyword>
<dbReference type="Proteomes" id="UP000829494">
    <property type="component" value="Chromosome"/>
</dbReference>
<dbReference type="Gene3D" id="1.20.1640.10">
    <property type="entry name" value="Multidrug efflux transporter AcrB transmembrane domain"/>
    <property type="match status" value="2"/>
</dbReference>
<dbReference type="EMBL" id="CP094298">
    <property type="protein sequence ID" value="UNZ00603.1"/>
    <property type="molecule type" value="Genomic_DNA"/>
</dbReference>
<feature type="transmembrane region" description="Helical" evidence="7">
    <location>
        <begin position="540"/>
        <end position="561"/>
    </location>
</feature>
<evidence type="ECO:0000313" key="9">
    <source>
        <dbReference type="EMBL" id="UNZ00603.1"/>
    </source>
</evidence>
<feature type="transmembrane region" description="Helical" evidence="7">
    <location>
        <begin position="376"/>
        <end position="400"/>
    </location>
</feature>
<keyword evidence="6 7" id="KW-0472">Membrane</keyword>
<reference evidence="9 10" key="1">
    <citation type="submission" date="2022-03" db="EMBL/GenBank/DDBJ databases">
        <title>Complete genome of Streptomyces rimosus ssp. rimosus R7 (=ATCC 10970).</title>
        <authorList>
            <person name="Beganovic S."/>
            <person name="Ruckert C."/>
            <person name="Busche T."/>
            <person name="Kalinowski J."/>
            <person name="Wittmann C."/>
        </authorList>
    </citation>
    <scope>NUCLEOTIDE SEQUENCE [LARGE SCALE GENOMIC DNA]</scope>
    <source>
        <strain evidence="9 10">R7</strain>
    </source>
</reference>
<dbReference type="InterPro" id="IPR000731">
    <property type="entry name" value="SSD"/>
</dbReference>
<accession>A0ABY3YS04</accession>
<dbReference type="InterPro" id="IPR050545">
    <property type="entry name" value="Mycobact_MmpL"/>
</dbReference>
<feature type="transmembrane region" description="Helical" evidence="7">
    <location>
        <begin position="184"/>
        <end position="201"/>
    </location>
</feature>
<dbReference type="PROSITE" id="PS50156">
    <property type="entry name" value="SSD"/>
    <property type="match status" value="1"/>
</dbReference>
<sequence length="736" mass="77744">MIPPGRNVAARWARFTARRGRWIALGAVLFAAAALLLGSRVAGHLSHGGWTPTGAPSVTAEQRLADTFGTGSEHLVLVVRADGHTAERRVAAHGSALVRALRHDHRVAHVASPWAPDERRLRATDGAAYAILVRFHGSDSQVHAAGADVLRRTTGRHGPLTVTATGESAVVAETERLSDRDLRTAELIAAPVTFAVLLLAFRSLPAALLPVAVGALSVAGTMAGLRLLTSLLPVSLLALNITTALGFGLAVDYSLLIVARYREQRATGRSPGQALATTVGTAGRTVAVSALTVCLALAALLFFPLPLLRSLALASIMVTVLAAATTLILIPAALVALGDHLDRWDPLRAVRRRRAGPATTAHLWRRLAHCVLRRPLTTALPVLLALAALAAPLLGARFGIHDDRMLPPTSATARASALLRHHFDVAERRPAALLLPGYQVRTRPGPVADYARRASDLPGVRRVDAATGSYRHGRPVPPPPHIRPAAFATAHSTRLSVVADGDPLSPDGARLAERLRALPAPAPVQVAGLNARMADTTEAIVSRLPAVLATITATVFLVLLLLTRSLLLPLKALLLNALTLAATLGTVVHLFQEGHAPWLTGDIAVTHITDLTVLCLMFSIAFGLSMDYEIFLMARIVEEHRRTGDTRTATAVGIEHTARVFTAAALIVAVVMGALAASGLLALKTIGTGLAVAVLLDATLVRAVLVPAFIRLAGRANWWLPRVTARRGRCRSAGRP</sequence>
<evidence type="ECO:0000256" key="5">
    <source>
        <dbReference type="ARBA" id="ARBA00022989"/>
    </source>
</evidence>
<comment type="subcellular location">
    <subcellularLocation>
        <location evidence="1">Cell membrane</location>
        <topology evidence="1">Multi-pass membrane protein</topology>
    </subcellularLocation>
</comment>
<evidence type="ECO:0000256" key="3">
    <source>
        <dbReference type="ARBA" id="ARBA00022475"/>
    </source>
</evidence>
<feature type="transmembrane region" description="Helical" evidence="7">
    <location>
        <begin position="234"/>
        <end position="261"/>
    </location>
</feature>
<protein>
    <submittedName>
        <fullName evidence="9">Membrane protein YdfJ</fullName>
    </submittedName>
</protein>
<evidence type="ECO:0000256" key="6">
    <source>
        <dbReference type="ARBA" id="ARBA00023136"/>
    </source>
</evidence>
<keyword evidence="5 7" id="KW-1133">Transmembrane helix</keyword>
<dbReference type="InterPro" id="IPR004869">
    <property type="entry name" value="MMPL_dom"/>
</dbReference>
<keyword evidence="4 7" id="KW-0812">Transmembrane</keyword>
<dbReference type="SUPFAM" id="SSF82866">
    <property type="entry name" value="Multidrug efflux transporter AcrB transmembrane domain"/>
    <property type="match status" value="2"/>
</dbReference>
<dbReference type="GeneID" id="66860320"/>
<feature type="transmembrane region" description="Helical" evidence="7">
    <location>
        <begin position="611"/>
        <end position="637"/>
    </location>
</feature>
<gene>
    <name evidence="9" type="primary">ydfJ1</name>
    <name evidence="9" type="ORF">SRIMR7_00455</name>
</gene>
<feature type="transmembrane region" description="Helical" evidence="7">
    <location>
        <begin position="658"/>
        <end position="683"/>
    </location>
</feature>
<dbReference type="RefSeq" id="WP_003980002.1">
    <property type="nucleotide sequence ID" value="NZ_CP043497.1"/>
</dbReference>
<evidence type="ECO:0000256" key="7">
    <source>
        <dbReference type="SAM" id="Phobius"/>
    </source>
</evidence>
<feature type="transmembrane region" description="Helical" evidence="7">
    <location>
        <begin position="689"/>
        <end position="710"/>
    </location>
</feature>
<evidence type="ECO:0000256" key="4">
    <source>
        <dbReference type="ARBA" id="ARBA00022692"/>
    </source>
</evidence>
<name>A0ABY3YS04_STRRM</name>
<organism evidence="9 10">
    <name type="scientific">Streptomyces rimosus subsp. rimosus</name>
    <dbReference type="NCBI Taxonomy" id="132474"/>
    <lineage>
        <taxon>Bacteria</taxon>
        <taxon>Bacillati</taxon>
        <taxon>Actinomycetota</taxon>
        <taxon>Actinomycetes</taxon>
        <taxon>Kitasatosporales</taxon>
        <taxon>Streptomycetaceae</taxon>
        <taxon>Streptomyces</taxon>
    </lineage>
</organism>
<evidence type="ECO:0000256" key="1">
    <source>
        <dbReference type="ARBA" id="ARBA00004651"/>
    </source>
</evidence>
<evidence type="ECO:0000313" key="10">
    <source>
        <dbReference type="Proteomes" id="UP000829494"/>
    </source>
</evidence>
<feature type="transmembrane region" description="Helical" evidence="7">
    <location>
        <begin position="573"/>
        <end position="591"/>
    </location>
</feature>
<keyword evidence="10" id="KW-1185">Reference proteome</keyword>
<feature type="domain" description="SSD" evidence="8">
    <location>
        <begin position="212"/>
        <end position="336"/>
    </location>
</feature>
<dbReference type="PANTHER" id="PTHR33406">
    <property type="entry name" value="MEMBRANE PROTEIN MJ1562-RELATED"/>
    <property type="match status" value="1"/>
</dbReference>
<dbReference type="Pfam" id="PF03176">
    <property type="entry name" value="MMPL"/>
    <property type="match status" value="2"/>
</dbReference>
<evidence type="ECO:0000256" key="2">
    <source>
        <dbReference type="ARBA" id="ARBA00010157"/>
    </source>
</evidence>
<proteinExistence type="inferred from homology"/>
<feature type="transmembrane region" description="Helical" evidence="7">
    <location>
        <begin position="311"/>
        <end position="338"/>
    </location>
</feature>
<feature type="transmembrane region" description="Helical" evidence="7">
    <location>
        <begin position="208"/>
        <end position="228"/>
    </location>
</feature>
<comment type="similarity">
    <text evidence="2">Belongs to the resistance-nodulation-cell division (RND) (TC 2.A.6) family. MmpL subfamily.</text>
</comment>